<dbReference type="AlphaFoldDB" id="A0A1J7ITH2"/>
<keyword evidence="6" id="KW-1185">Reference proteome</keyword>
<keyword evidence="2" id="KW-0378">Hydrolase</keyword>
<evidence type="ECO:0000256" key="3">
    <source>
        <dbReference type="PIRSR" id="PIRSR001221-1"/>
    </source>
</evidence>
<protein>
    <submittedName>
        <fullName evidence="5">Amidase</fullName>
    </submittedName>
</protein>
<evidence type="ECO:0000256" key="1">
    <source>
        <dbReference type="ARBA" id="ARBA00009199"/>
    </source>
</evidence>
<dbReference type="PANTHER" id="PTHR46072">
    <property type="entry name" value="AMIDASE-RELATED-RELATED"/>
    <property type="match status" value="1"/>
</dbReference>
<dbReference type="InParanoid" id="A0A1J7ITH2"/>
<proteinExistence type="inferred from homology"/>
<sequence>MTFTTETWQSKAAAKKAAILASIPEEWRLSPSQLKLAEGVRDITGPFIQQFLDHDTIAITSLDSVPIVEAIKSGKLSAVEVTKAFCKTAAIAHQINPCILEIFFDKALARAQELDDYQAKHGRTMGPLHGLPVSLKDQFHVKGVDTSMAYVGWIGGNCGVFDDGLVHKIESQITGEFLSVGAVLYCKTSLPQTVFFGETVNHILGTTYNPHNRNLSCGGSSGGEAVLHALRGSTLGVGTDIGGSVRIPAGFCGTFSLKPTPERLSYKDCANTAPGQYTCRSTIGLMGTSLDGVDLGLRALLSTQPWIKDPAVVPIPYRQDIYDAYLARGSAAGAKPLKIGVVWNDGMVEPHPPVQRGLKLLAEAVKNAGHKIVDWNPPSVKEGCDIHRRMLLSDGLYDIHQQLARSGEPLVPSLTEELKQREPRPLLEVHDLTLKGLAYEIKYSDYWNSTADDDGQVVDAVIMPVAASAAVVPGQYYHIEYTRVANALNYSSVVIPVTKADKSVDTADKTYQPIDELDRKNWEAYDPEIYDGAPVGLQIMGRKYEEEKVLAIAKVVYAALLEEKKGVKAAL</sequence>
<evidence type="ECO:0000256" key="2">
    <source>
        <dbReference type="ARBA" id="ARBA00022801"/>
    </source>
</evidence>
<evidence type="ECO:0000313" key="6">
    <source>
        <dbReference type="Proteomes" id="UP000182658"/>
    </source>
</evidence>
<dbReference type="OrthoDB" id="6428749at2759"/>
<dbReference type="STRING" id="1408157.A0A1J7ITH2"/>
<reference evidence="5 6" key="1">
    <citation type="submission" date="2016-10" db="EMBL/GenBank/DDBJ databases">
        <title>Draft genome sequence of Coniochaeta ligniaria NRRL30616, a lignocellulolytic fungus for bioabatement of inhibitors in plant biomass hydrolysates.</title>
        <authorList>
            <consortium name="DOE Joint Genome Institute"/>
            <person name="Jimenez D.J."/>
            <person name="Hector R.E."/>
            <person name="Riley R."/>
            <person name="Sun H."/>
            <person name="Grigoriev I.V."/>
            <person name="Van Elsas J.D."/>
            <person name="Nichols N.N."/>
        </authorList>
    </citation>
    <scope>NUCLEOTIDE SEQUENCE [LARGE SCALE GENOMIC DNA]</scope>
    <source>
        <strain evidence="5 6">NRRL 30616</strain>
    </source>
</reference>
<name>A0A1J7ITH2_9PEZI</name>
<dbReference type="EMBL" id="KV875096">
    <property type="protein sequence ID" value="OIW30790.1"/>
    <property type="molecule type" value="Genomic_DNA"/>
</dbReference>
<organism evidence="5 6">
    <name type="scientific">Coniochaeta ligniaria NRRL 30616</name>
    <dbReference type="NCBI Taxonomy" id="1408157"/>
    <lineage>
        <taxon>Eukaryota</taxon>
        <taxon>Fungi</taxon>
        <taxon>Dikarya</taxon>
        <taxon>Ascomycota</taxon>
        <taxon>Pezizomycotina</taxon>
        <taxon>Sordariomycetes</taxon>
        <taxon>Sordariomycetidae</taxon>
        <taxon>Coniochaetales</taxon>
        <taxon>Coniochaetaceae</taxon>
        <taxon>Coniochaeta</taxon>
    </lineage>
</organism>
<dbReference type="PIRSF" id="PIRSF001221">
    <property type="entry name" value="Amidase_fungi"/>
    <property type="match status" value="1"/>
</dbReference>
<dbReference type="Proteomes" id="UP000182658">
    <property type="component" value="Unassembled WGS sequence"/>
</dbReference>
<gene>
    <name evidence="5" type="ORF">CONLIGDRAFT_630715</name>
</gene>
<dbReference type="GO" id="GO:0016787">
    <property type="term" value="F:hydrolase activity"/>
    <property type="evidence" value="ECO:0007669"/>
    <property type="project" value="UniProtKB-KW"/>
</dbReference>
<accession>A0A1J7ITH2</accession>
<dbReference type="FunCoup" id="A0A1J7ITH2">
    <property type="interactions" value="57"/>
</dbReference>
<dbReference type="InterPro" id="IPR023631">
    <property type="entry name" value="Amidase_dom"/>
</dbReference>
<feature type="domain" description="Amidase" evidence="4">
    <location>
        <begin position="80"/>
        <end position="550"/>
    </location>
</feature>
<feature type="active site" description="Acyl-ester intermediate" evidence="3">
    <location>
        <position position="244"/>
    </location>
</feature>
<dbReference type="SUPFAM" id="SSF75304">
    <property type="entry name" value="Amidase signature (AS) enzymes"/>
    <property type="match status" value="1"/>
</dbReference>
<dbReference type="Gene3D" id="3.90.1300.10">
    <property type="entry name" value="Amidase signature (AS) domain"/>
    <property type="match status" value="1"/>
</dbReference>
<evidence type="ECO:0000313" key="5">
    <source>
        <dbReference type="EMBL" id="OIW30790.1"/>
    </source>
</evidence>
<evidence type="ECO:0000259" key="4">
    <source>
        <dbReference type="Pfam" id="PF01425"/>
    </source>
</evidence>
<feature type="active site" description="Charge relay system" evidence="3">
    <location>
        <position position="136"/>
    </location>
</feature>
<dbReference type="Pfam" id="PF01425">
    <property type="entry name" value="Amidase"/>
    <property type="match status" value="1"/>
</dbReference>
<dbReference type="InterPro" id="IPR036928">
    <property type="entry name" value="AS_sf"/>
</dbReference>
<feature type="active site" description="Charge relay system" evidence="3">
    <location>
        <position position="220"/>
    </location>
</feature>
<comment type="similarity">
    <text evidence="1">Belongs to the amidase family.</text>
</comment>
<dbReference type="PANTHER" id="PTHR46072:SF8">
    <property type="entry name" value="AMIDASE DOMAIN-CONTAINING PROTEIN"/>
    <property type="match status" value="1"/>
</dbReference>